<protein>
    <submittedName>
        <fullName evidence="6 7">Calpain-1 catalytic subunit-like isoform X1</fullName>
    </submittedName>
</protein>
<proteinExistence type="inferred from homology"/>
<dbReference type="Proteomes" id="UP001652582">
    <property type="component" value="Chromosome 19"/>
</dbReference>
<dbReference type="InterPro" id="IPR022682">
    <property type="entry name" value="Calpain_domain_III"/>
</dbReference>
<evidence type="ECO:0000256" key="2">
    <source>
        <dbReference type="PROSITE-ProRule" id="PRU00239"/>
    </source>
</evidence>
<feature type="region of interest" description="Disordered" evidence="3">
    <location>
        <begin position="649"/>
        <end position="749"/>
    </location>
</feature>
<dbReference type="Gene3D" id="1.10.238.10">
    <property type="entry name" value="EF-hand"/>
    <property type="match status" value="1"/>
</dbReference>
<dbReference type="InterPro" id="IPR022683">
    <property type="entry name" value="Calpain_III"/>
</dbReference>
<dbReference type="PANTHER" id="PTHR10183">
    <property type="entry name" value="CALPAIN"/>
    <property type="match status" value="1"/>
</dbReference>
<dbReference type="SUPFAM" id="SSF49758">
    <property type="entry name" value="Calpain large subunit, middle domain (domain III)"/>
    <property type="match status" value="1"/>
</dbReference>
<organism evidence="5 7">
    <name type="scientific">Bicyclus anynana</name>
    <name type="common">Squinting bush brown butterfly</name>
    <dbReference type="NCBI Taxonomy" id="110368"/>
    <lineage>
        <taxon>Eukaryota</taxon>
        <taxon>Metazoa</taxon>
        <taxon>Ecdysozoa</taxon>
        <taxon>Arthropoda</taxon>
        <taxon>Hexapoda</taxon>
        <taxon>Insecta</taxon>
        <taxon>Pterygota</taxon>
        <taxon>Neoptera</taxon>
        <taxon>Endopterygota</taxon>
        <taxon>Lepidoptera</taxon>
        <taxon>Glossata</taxon>
        <taxon>Ditrysia</taxon>
        <taxon>Papilionoidea</taxon>
        <taxon>Nymphalidae</taxon>
        <taxon>Satyrinae</taxon>
        <taxon>Satyrini</taxon>
        <taxon>Mycalesina</taxon>
        <taxon>Bicyclus</taxon>
    </lineage>
</organism>
<feature type="compositionally biased region" description="Low complexity" evidence="3">
    <location>
        <begin position="28"/>
        <end position="40"/>
    </location>
</feature>
<dbReference type="Gene3D" id="2.60.120.380">
    <property type="match status" value="1"/>
</dbReference>
<dbReference type="PRINTS" id="PR00704">
    <property type="entry name" value="CALPAIN"/>
</dbReference>
<dbReference type="GeneID" id="112052254"/>
<dbReference type="InterPro" id="IPR022684">
    <property type="entry name" value="Calpain_cysteine_protease"/>
</dbReference>
<dbReference type="Pfam" id="PF00648">
    <property type="entry name" value="Peptidase_C2"/>
    <property type="match status" value="1"/>
</dbReference>
<dbReference type="RefSeq" id="XP_052743532.1">
    <property type="nucleotide sequence ID" value="XM_052887572.1"/>
</dbReference>
<feature type="compositionally biased region" description="Basic and acidic residues" evidence="3">
    <location>
        <begin position="739"/>
        <end position="749"/>
    </location>
</feature>
<gene>
    <name evidence="6 7" type="primary">LOC112052254</name>
</gene>
<name>A0ABM3LWX8_BICAN</name>
<evidence type="ECO:0000256" key="3">
    <source>
        <dbReference type="SAM" id="MobiDB-lite"/>
    </source>
</evidence>
<feature type="region of interest" description="Disordered" evidence="3">
    <location>
        <begin position="1"/>
        <end position="41"/>
    </location>
</feature>
<dbReference type="InterPro" id="IPR036213">
    <property type="entry name" value="Calpain_III_sf"/>
</dbReference>
<dbReference type="Gene3D" id="3.90.70.10">
    <property type="entry name" value="Cysteine proteinases"/>
    <property type="match status" value="1"/>
</dbReference>
<dbReference type="SMART" id="SM00720">
    <property type="entry name" value="calpain_III"/>
    <property type="match status" value="1"/>
</dbReference>
<evidence type="ECO:0000313" key="7">
    <source>
        <dbReference type="RefSeq" id="XP_052743532.1"/>
    </source>
</evidence>
<accession>A0ABM3LWX8</accession>
<feature type="domain" description="Calpain catalytic" evidence="4">
    <location>
        <begin position="40"/>
        <end position="329"/>
    </location>
</feature>
<sequence length="749" mass="80622">MKKFMRPRPADPCANGGGAPRDAERRSSLSSSGGSPAPALWEDPEFPVAAAGLCERRTRWLRPHELCARPRFLGDSGAGGEQAARWRVAPGEAGDAALCRAAAALALTPALLARVAQPQSFRAAAGYRGRFRFRFWVFGEWRDVLVDDRLPARGARLLASRGAPDDFTLPLLEKAYAKLLGGYARLRAGDAADALRALTGAAVQSFAPPRQPRALLLQVLLAAVPRSTLLLAGAAADGGGLLARQAYCVTGLARVRGAPDDCAVLLRLRAPGARGEWTGAWARDSPQRRALPAADRELLERRAAAPGTFWMPLGDFARAFARLELAHVGPDDWLREPALHAKRPWRAVLARRRWRRGVSAGGPPGAPTAHANPHFVLRVPPADGPCHVVVSVAQERARRPLGVGFAVYALADDAAPRRARPPQRALDVTHCSRAPEVATFFTLPPGQYLVVPHAHRAHAEAAFLLRVLTDERTDVWELNDDNALQAPDAAGAAEPAVRAAAAALAGADAARELDAAALRARLRRVWRRVLPARPSAELCRALVALCDGALGGRARAGELAALAARLALWRAALRSLGARRRLSSYRLRELLAACGASASNKVLEALVLRYARGAALDADACMVALARLHLAHERFRSLDSKLKSNPLSLEEVRRTHDPDDNLLMTSRGRRTKGEDEPQGRTSRRGGRAAGEDEPQGRTSRRGGRAAGEDEPQGRTSRRRGRAAGEDEPQGRTSRRRGRAAGEDEPQKVI</sequence>
<dbReference type="Pfam" id="PF01067">
    <property type="entry name" value="Calpain_III"/>
    <property type="match status" value="1"/>
</dbReference>
<dbReference type="RefSeq" id="XP_052743531.1">
    <property type="nucleotide sequence ID" value="XM_052887571.1"/>
</dbReference>
<comment type="similarity">
    <text evidence="1">Belongs to the peptidase C2 family.</text>
</comment>
<evidence type="ECO:0000256" key="1">
    <source>
        <dbReference type="ARBA" id="ARBA00007623"/>
    </source>
</evidence>
<feature type="compositionally biased region" description="Basic and acidic residues" evidence="3">
    <location>
        <begin position="650"/>
        <end position="659"/>
    </location>
</feature>
<dbReference type="SMART" id="SM00230">
    <property type="entry name" value="CysPc"/>
    <property type="match status" value="1"/>
</dbReference>
<dbReference type="PANTHER" id="PTHR10183:SF424">
    <property type="entry name" value="CALPAIN-B-LIKE PROTEIN"/>
    <property type="match status" value="1"/>
</dbReference>
<dbReference type="SUPFAM" id="SSF54001">
    <property type="entry name" value="Cysteine proteinases"/>
    <property type="match status" value="1"/>
</dbReference>
<keyword evidence="5" id="KW-1185">Reference proteome</keyword>
<evidence type="ECO:0000313" key="6">
    <source>
        <dbReference type="RefSeq" id="XP_052743531.1"/>
    </source>
</evidence>
<evidence type="ECO:0000259" key="4">
    <source>
        <dbReference type="PROSITE" id="PS50203"/>
    </source>
</evidence>
<dbReference type="InterPro" id="IPR001300">
    <property type="entry name" value="Peptidase_C2_calpain_cat"/>
</dbReference>
<evidence type="ECO:0000313" key="5">
    <source>
        <dbReference type="Proteomes" id="UP001652582"/>
    </source>
</evidence>
<comment type="caution">
    <text evidence="2">Lacks conserved residue(s) required for the propagation of feature annotation.</text>
</comment>
<reference evidence="6 7" key="1">
    <citation type="submission" date="2025-05" db="UniProtKB">
        <authorList>
            <consortium name="RefSeq"/>
        </authorList>
    </citation>
    <scope>IDENTIFICATION</scope>
</reference>
<dbReference type="InterPro" id="IPR038765">
    <property type="entry name" value="Papain-like_cys_pep_sf"/>
</dbReference>
<dbReference type="PROSITE" id="PS50203">
    <property type="entry name" value="CALPAIN_CAT"/>
    <property type="match status" value="1"/>
</dbReference>